<keyword evidence="1" id="KW-0732">Signal</keyword>
<evidence type="ECO:0000313" key="3">
    <source>
        <dbReference type="Proteomes" id="UP000321577"/>
    </source>
</evidence>
<proteinExistence type="predicted"/>
<dbReference type="Gene3D" id="2.120.10.10">
    <property type="match status" value="1"/>
</dbReference>
<feature type="chain" id="PRO_5021836238" description="Sialidase" evidence="1">
    <location>
        <begin position="21"/>
        <end position="397"/>
    </location>
</feature>
<dbReference type="Proteomes" id="UP000321577">
    <property type="component" value="Unassembled WGS sequence"/>
</dbReference>
<dbReference type="AlphaFoldDB" id="A0A512MDR6"/>
<name>A0A512MDR6_9BACT</name>
<evidence type="ECO:0008006" key="4">
    <source>
        <dbReference type="Google" id="ProtNLM"/>
    </source>
</evidence>
<comment type="caution">
    <text evidence="2">The sequence shown here is derived from an EMBL/GenBank/DDBJ whole genome shotgun (WGS) entry which is preliminary data.</text>
</comment>
<gene>
    <name evidence="2" type="ORF">BGE01nite_38220</name>
</gene>
<organism evidence="2 3">
    <name type="scientific">Brevifollis gellanilyticus</name>
    <dbReference type="NCBI Taxonomy" id="748831"/>
    <lineage>
        <taxon>Bacteria</taxon>
        <taxon>Pseudomonadati</taxon>
        <taxon>Verrucomicrobiota</taxon>
        <taxon>Verrucomicrobiia</taxon>
        <taxon>Verrucomicrobiales</taxon>
        <taxon>Verrucomicrobiaceae</taxon>
    </lineage>
</organism>
<dbReference type="OrthoDB" id="833750at2"/>
<feature type="signal peptide" evidence="1">
    <location>
        <begin position="1"/>
        <end position="20"/>
    </location>
</feature>
<evidence type="ECO:0000313" key="2">
    <source>
        <dbReference type="EMBL" id="GEP44531.1"/>
    </source>
</evidence>
<accession>A0A512MDR6</accession>
<reference evidence="2 3" key="1">
    <citation type="submission" date="2019-07" db="EMBL/GenBank/DDBJ databases">
        <title>Whole genome shotgun sequence of Brevifollis gellanilyticus NBRC 108608.</title>
        <authorList>
            <person name="Hosoyama A."/>
            <person name="Uohara A."/>
            <person name="Ohji S."/>
            <person name="Ichikawa N."/>
        </authorList>
    </citation>
    <scope>NUCLEOTIDE SEQUENCE [LARGE SCALE GENOMIC DNA]</scope>
    <source>
        <strain evidence="2 3">NBRC 108608</strain>
    </source>
</reference>
<protein>
    <recommendedName>
        <fullName evidence="4">Sialidase</fullName>
    </recommendedName>
</protein>
<dbReference type="EMBL" id="BKAG01000031">
    <property type="protein sequence ID" value="GEP44531.1"/>
    <property type="molecule type" value="Genomic_DNA"/>
</dbReference>
<sequence>MKRLTLLLGIIGSFSGVLHAADFRIKNSTVLTSEGAYHWSQSRPAVIPGNPARVIVTTQEIEKRGSHGYRDIYMTETTNGAKTWSKPQRIDALLRKRNEDGVERVMGDICPQWHAKTKTLLITGKCFGFLANANDNKAKDDSSQERVAYAVYAPDTQKWTGMKIMAMPEKDHAGNPIIEPNAGCHQRVDLPNGDLLLPVRYRADPKKRAYTTVVTRCTFDGETLTYHEHGSEHTISIPRGLYEPSVCAFKGRYFLTMRGEENGHITRSDDGLNYQPTVEWKFDDGKPLLSANAQQHWITHAEGLYLIYSRKGANNDHVFRNRAPIFIAQVDPEKLHLIRATEQVLMPESGVDLTGGFAPVDVNADETWVISSEMAFPEARKDENNRVLLAKILWSRP</sequence>
<dbReference type="SUPFAM" id="SSF50939">
    <property type="entry name" value="Sialidases"/>
    <property type="match status" value="1"/>
</dbReference>
<dbReference type="RefSeq" id="WP_146852568.1">
    <property type="nucleotide sequence ID" value="NZ_BKAG01000031.1"/>
</dbReference>
<evidence type="ECO:0000256" key="1">
    <source>
        <dbReference type="SAM" id="SignalP"/>
    </source>
</evidence>
<keyword evidence="3" id="KW-1185">Reference proteome</keyword>
<dbReference type="InterPro" id="IPR036278">
    <property type="entry name" value="Sialidase_sf"/>
</dbReference>